<comment type="caution">
    <text evidence="5">The sequence shown here is derived from an EMBL/GenBank/DDBJ whole genome shotgun (WGS) entry which is preliminary data.</text>
</comment>
<feature type="transmembrane region" description="Helical" evidence="4">
    <location>
        <begin position="225"/>
        <end position="243"/>
    </location>
</feature>
<sequence>MPDPVRHLSDGPAPARHAGPSTGATAERPARPRARRVLAGAATAQAAVAVAVAVTVGLGPAGWATLIVVATAGAATLAWAAARTGHRFGPADLVTLTRSTLIVAVTALVVDGGPAWAVVALASLALALDLVDGPVARRTGTSSRFGARFDMEADAFLLLVLSVCAAPLLGPWTIAIGAMRYLFATAVWWAPWMGGPLPPGRARKVVAAVQGVALVAGIAPAVPPALGTAVVAGALALLFWSFGRDVLTLWRSRTDGPTIRPTGSAPT</sequence>
<evidence type="ECO:0000256" key="1">
    <source>
        <dbReference type="ARBA" id="ARBA00022679"/>
    </source>
</evidence>
<proteinExistence type="inferred from homology"/>
<dbReference type="Proteomes" id="UP001183390">
    <property type="component" value="Unassembled WGS sequence"/>
</dbReference>
<dbReference type="InterPro" id="IPR043130">
    <property type="entry name" value="CDP-OH_PTrfase_TM_dom"/>
</dbReference>
<evidence type="ECO:0000256" key="4">
    <source>
        <dbReference type="SAM" id="Phobius"/>
    </source>
</evidence>
<keyword evidence="4" id="KW-0812">Transmembrane</keyword>
<feature type="transmembrane region" description="Helical" evidence="4">
    <location>
        <begin position="93"/>
        <end position="110"/>
    </location>
</feature>
<comment type="similarity">
    <text evidence="2">Belongs to the CDP-alcohol phosphatidyltransferase class-I family.</text>
</comment>
<dbReference type="Pfam" id="PF01066">
    <property type="entry name" value="CDP-OH_P_transf"/>
    <property type="match status" value="1"/>
</dbReference>
<keyword evidence="4" id="KW-1133">Transmembrane helix</keyword>
<feature type="region of interest" description="Disordered" evidence="3">
    <location>
        <begin position="1"/>
        <end position="33"/>
    </location>
</feature>
<evidence type="ECO:0000256" key="3">
    <source>
        <dbReference type="SAM" id="MobiDB-lite"/>
    </source>
</evidence>
<protein>
    <submittedName>
        <fullName evidence="5">CDP-alcohol phosphatidyltransferase family protein</fullName>
    </submittedName>
</protein>
<dbReference type="RefSeq" id="WP_311512710.1">
    <property type="nucleotide sequence ID" value="NZ_JAVREP010000011.1"/>
</dbReference>
<feature type="transmembrane region" description="Helical" evidence="4">
    <location>
        <begin position="62"/>
        <end position="81"/>
    </location>
</feature>
<feature type="transmembrane region" description="Helical" evidence="4">
    <location>
        <begin position="116"/>
        <end position="135"/>
    </location>
</feature>
<dbReference type="EMBL" id="JAVREP010000011">
    <property type="protein sequence ID" value="MDT0330126.1"/>
    <property type="molecule type" value="Genomic_DNA"/>
</dbReference>
<evidence type="ECO:0000313" key="5">
    <source>
        <dbReference type="EMBL" id="MDT0330126.1"/>
    </source>
</evidence>
<reference evidence="6" key="1">
    <citation type="submission" date="2023-07" db="EMBL/GenBank/DDBJ databases">
        <title>30 novel species of actinomycetes from the DSMZ collection.</title>
        <authorList>
            <person name="Nouioui I."/>
        </authorList>
    </citation>
    <scope>NUCLEOTIDE SEQUENCE [LARGE SCALE GENOMIC DNA]</scope>
    <source>
        <strain evidence="6">DSM 44743</strain>
    </source>
</reference>
<keyword evidence="4" id="KW-0472">Membrane</keyword>
<keyword evidence="6" id="KW-1185">Reference proteome</keyword>
<keyword evidence="1 2" id="KW-0808">Transferase</keyword>
<feature type="transmembrane region" description="Helical" evidence="4">
    <location>
        <begin position="37"/>
        <end position="56"/>
    </location>
</feature>
<evidence type="ECO:0000256" key="2">
    <source>
        <dbReference type="RuleBase" id="RU003750"/>
    </source>
</evidence>
<dbReference type="InterPro" id="IPR048254">
    <property type="entry name" value="CDP_ALCOHOL_P_TRANSF_CS"/>
</dbReference>
<accession>A0ABU2MDX0</accession>
<name>A0ABU2MDX0_9ACTN</name>
<feature type="transmembrane region" description="Helical" evidence="4">
    <location>
        <begin position="156"/>
        <end position="183"/>
    </location>
</feature>
<organism evidence="5 6">
    <name type="scientific">Nocardiopsis lambiniae</name>
    <dbReference type="NCBI Taxonomy" id="3075539"/>
    <lineage>
        <taxon>Bacteria</taxon>
        <taxon>Bacillati</taxon>
        <taxon>Actinomycetota</taxon>
        <taxon>Actinomycetes</taxon>
        <taxon>Streptosporangiales</taxon>
        <taxon>Nocardiopsidaceae</taxon>
        <taxon>Nocardiopsis</taxon>
    </lineage>
</organism>
<evidence type="ECO:0000313" key="6">
    <source>
        <dbReference type="Proteomes" id="UP001183390"/>
    </source>
</evidence>
<gene>
    <name evidence="5" type="ORF">RM479_17070</name>
</gene>
<dbReference type="PROSITE" id="PS00379">
    <property type="entry name" value="CDP_ALCOHOL_P_TRANSF"/>
    <property type="match status" value="1"/>
</dbReference>
<dbReference type="InterPro" id="IPR000462">
    <property type="entry name" value="CDP-OH_P_trans"/>
</dbReference>
<dbReference type="Gene3D" id="1.20.120.1760">
    <property type="match status" value="1"/>
</dbReference>